<keyword evidence="2" id="KW-0736">Signalosome</keyword>
<dbReference type="Proteomes" id="UP000235672">
    <property type="component" value="Unassembled WGS sequence"/>
</dbReference>
<dbReference type="AlphaFoldDB" id="A0A2J6Q3G7"/>
<dbReference type="GO" id="GO:0008180">
    <property type="term" value="C:COP9 signalosome"/>
    <property type="evidence" value="ECO:0007669"/>
    <property type="project" value="UniProtKB-KW"/>
</dbReference>
<dbReference type="STRING" id="1745343.A0A2J6Q3G7"/>
<organism evidence="5 6">
    <name type="scientific">Hyaloscypha hepaticicola</name>
    <dbReference type="NCBI Taxonomy" id="2082293"/>
    <lineage>
        <taxon>Eukaryota</taxon>
        <taxon>Fungi</taxon>
        <taxon>Dikarya</taxon>
        <taxon>Ascomycota</taxon>
        <taxon>Pezizomycotina</taxon>
        <taxon>Leotiomycetes</taxon>
        <taxon>Helotiales</taxon>
        <taxon>Hyaloscyphaceae</taxon>
        <taxon>Hyaloscypha</taxon>
    </lineage>
</organism>
<dbReference type="SMART" id="SM00088">
    <property type="entry name" value="PINT"/>
    <property type="match status" value="1"/>
</dbReference>
<evidence type="ECO:0000313" key="6">
    <source>
        <dbReference type="Proteomes" id="UP000235672"/>
    </source>
</evidence>
<proteinExistence type="inferred from homology"/>
<accession>A0A2J6Q3G7</accession>
<name>A0A2J6Q3G7_9HELO</name>
<dbReference type="PANTHER" id="PTHR15350">
    <property type="entry name" value="COP9 SIGNALOSOME COMPLEX SUBUNIT 7/DENDRITIC CELL PROTEIN GA17"/>
    <property type="match status" value="1"/>
</dbReference>
<dbReference type="OrthoDB" id="10265275at2759"/>
<feature type="region of interest" description="Disordered" evidence="3">
    <location>
        <begin position="243"/>
        <end position="292"/>
    </location>
</feature>
<evidence type="ECO:0000259" key="4">
    <source>
        <dbReference type="PROSITE" id="PS50250"/>
    </source>
</evidence>
<dbReference type="Pfam" id="PF01399">
    <property type="entry name" value="PCI"/>
    <property type="match status" value="1"/>
</dbReference>
<feature type="domain" description="PCI" evidence="4">
    <location>
        <begin position="2"/>
        <end position="158"/>
    </location>
</feature>
<comment type="similarity">
    <text evidence="1">Belongs to the CSN7/EIF3M family. CSN7 subfamily.</text>
</comment>
<evidence type="ECO:0000256" key="2">
    <source>
        <dbReference type="ARBA" id="ARBA00022790"/>
    </source>
</evidence>
<gene>
    <name evidence="5" type="ORF">NA56DRAFT_645949</name>
</gene>
<dbReference type="EMBL" id="KZ613483">
    <property type="protein sequence ID" value="PMD20783.1"/>
    <property type="molecule type" value="Genomic_DNA"/>
</dbReference>
<reference evidence="5 6" key="1">
    <citation type="submission" date="2016-05" db="EMBL/GenBank/DDBJ databases">
        <title>A degradative enzymes factory behind the ericoid mycorrhizal symbiosis.</title>
        <authorList>
            <consortium name="DOE Joint Genome Institute"/>
            <person name="Martino E."/>
            <person name="Morin E."/>
            <person name="Grelet G."/>
            <person name="Kuo A."/>
            <person name="Kohler A."/>
            <person name="Daghino S."/>
            <person name="Barry K."/>
            <person name="Choi C."/>
            <person name="Cichocki N."/>
            <person name="Clum A."/>
            <person name="Copeland A."/>
            <person name="Hainaut M."/>
            <person name="Haridas S."/>
            <person name="Labutti K."/>
            <person name="Lindquist E."/>
            <person name="Lipzen A."/>
            <person name="Khouja H.-R."/>
            <person name="Murat C."/>
            <person name="Ohm R."/>
            <person name="Olson A."/>
            <person name="Spatafora J."/>
            <person name="Veneault-Fourrey C."/>
            <person name="Henrissat B."/>
            <person name="Grigoriev I."/>
            <person name="Martin F."/>
            <person name="Perotto S."/>
        </authorList>
    </citation>
    <scope>NUCLEOTIDE SEQUENCE [LARGE SCALE GENOMIC DNA]</scope>
    <source>
        <strain evidence="5 6">UAMH 7357</strain>
    </source>
</reference>
<dbReference type="InterPro" id="IPR000717">
    <property type="entry name" value="PCI_dom"/>
</dbReference>
<protein>
    <recommendedName>
        <fullName evidence="4">PCI domain-containing protein</fullName>
    </recommendedName>
</protein>
<sequence length="292" mass="31941">MEQTKALNALEPFLALTKSASSPRAAADLITRATSAPNTFVFAELLSAPQIQALSSSEEYSSHLTLLKIFSYGTYTDYKSADSLPELNEAQTLKLRQLSFLSLAKKPADLTYANLLKALGLETPRELEDLVIAAIYAGLVNATLDPYHQLVAVSSVSPLRDLQPNSIPAMLTTLNEWSTRCVSTLADLEKQIAKIKAEAHKRHKEETEWTAHVEKLMEDNKTKEKEEKSGGVFAGVGRKLGMGAASKRGMDGENEDNMELDDEDGDDERQTRSAKKNKAFKNLAGSFGGFGK</sequence>
<feature type="compositionally biased region" description="Acidic residues" evidence="3">
    <location>
        <begin position="252"/>
        <end position="267"/>
    </location>
</feature>
<evidence type="ECO:0000256" key="3">
    <source>
        <dbReference type="SAM" id="MobiDB-lite"/>
    </source>
</evidence>
<dbReference type="PANTHER" id="PTHR15350:SF5">
    <property type="entry name" value="COP9 SIGNALOSOME COMPLEX SUBUNIT 7"/>
    <property type="match status" value="1"/>
</dbReference>
<dbReference type="InterPro" id="IPR045237">
    <property type="entry name" value="COPS7/eIF3m"/>
</dbReference>
<dbReference type="PROSITE" id="PS50250">
    <property type="entry name" value="PCI"/>
    <property type="match status" value="1"/>
</dbReference>
<evidence type="ECO:0000256" key="1">
    <source>
        <dbReference type="ARBA" id="ARBA00008482"/>
    </source>
</evidence>
<dbReference type="Pfam" id="PF22061">
    <property type="entry name" value="CSN7_HB_subdom"/>
    <property type="match status" value="1"/>
</dbReference>
<keyword evidence="6" id="KW-1185">Reference proteome</keyword>
<evidence type="ECO:0000313" key="5">
    <source>
        <dbReference type="EMBL" id="PMD20783.1"/>
    </source>
</evidence>